<evidence type="ECO:0000313" key="1">
    <source>
        <dbReference type="EMBL" id="KAF7190515.1"/>
    </source>
</evidence>
<keyword evidence="2" id="KW-1185">Reference proteome</keyword>
<evidence type="ECO:0008006" key="3">
    <source>
        <dbReference type="Google" id="ProtNLM"/>
    </source>
</evidence>
<organism evidence="1 2">
    <name type="scientific">Pseudocercospora fuligena</name>
    <dbReference type="NCBI Taxonomy" id="685502"/>
    <lineage>
        <taxon>Eukaryota</taxon>
        <taxon>Fungi</taxon>
        <taxon>Dikarya</taxon>
        <taxon>Ascomycota</taxon>
        <taxon>Pezizomycotina</taxon>
        <taxon>Dothideomycetes</taxon>
        <taxon>Dothideomycetidae</taxon>
        <taxon>Mycosphaerellales</taxon>
        <taxon>Mycosphaerellaceae</taxon>
        <taxon>Pseudocercospora</taxon>
    </lineage>
</organism>
<dbReference type="OrthoDB" id="3650964at2759"/>
<dbReference type="Proteomes" id="UP000660729">
    <property type="component" value="Unassembled WGS sequence"/>
</dbReference>
<evidence type="ECO:0000313" key="2">
    <source>
        <dbReference type="Proteomes" id="UP000660729"/>
    </source>
</evidence>
<proteinExistence type="predicted"/>
<accession>A0A8H6RET2</accession>
<dbReference type="EMBL" id="JABCIY010000169">
    <property type="protein sequence ID" value="KAF7190515.1"/>
    <property type="molecule type" value="Genomic_DNA"/>
</dbReference>
<dbReference type="AlphaFoldDB" id="A0A8H6RET2"/>
<name>A0A8H6RET2_9PEZI</name>
<sequence>MKIIDKNHIALPNQPSAQIVHLSGTPFFDKLPRELRDEVYRYAFVEEPGRVLRYATRSRRQMKAMHVSRQFEAEAVQEWYRHHIIDCPNINFFRYLCSRDDQFQNNVINLWPSWDRSHSVEGNNIGIISAHDNIRNCDRLRTLRLKVFEPIFDISDNGDDEATYLRDHNYGDLWSIQEVQDLCTLPALQKVTLIPAEGWSAVFEKTPEEAAKWLENVQKLENFISDFLHQRGTSNLLPHHAPSKLDITSFPVHREKMTRFIASTPGGCAGCGGKICRSKRAAHNQRASR</sequence>
<protein>
    <recommendedName>
        <fullName evidence="3">F-box domain-containing protein</fullName>
    </recommendedName>
</protein>
<reference evidence="1" key="1">
    <citation type="submission" date="2020-04" db="EMBL/GenBank/DDBJ databases">
        <title>Draft genome resource of the tomato pathogen Pseudocercospora fuligena.</title>
        <authorList>
            <person name="Zaccaron A."/>
        </authorList>
    </citation>
    <scope>NUCLEOTIDE SEQUENCE</scope>
    <source>
        <strain evidence="1">PF001</strain>
    </source>
</reference>
<comment type="caution">
    <text evidence="1">The sequence shown here is derived from an EMBL/GenBank/DDBJ whole genome shotgun (WGS) entry which is preliminary data.</text>
</comment>
<gene>
    <name evidence="1" type="ORF">HII31_08229</name>
</gene>